<sequence length="66" mass="7781">MISREPNDRPTAAASYEEFEKYFKKKRDCFCLNKTKKELNVEIEKLENMAGRGDSIQGFYKGERLK</sequence>
<name>A0AC34G7V9_9BILA</name>
<dbReference type="Proteomes" id="UP000887579">
    <property type="component" value="Unplaced"/>
</dbReference>
<proteinExistence type="predicted"/>
<protein>
    <submittedName>
        <fullName evidence="2">Uncharacterized protein</fullName>
    </submittedName>
</protein>
<evidence type="ECO:0000313" key="2">
    <source>
        <dbReference type="WBParaSite" id="ES5_v2.g25700.t1"/>
    </source>
</evidence>
<accession>A0AC34G7V9</accession>
<dbReference type="WBParaSite" id="ES5_v2.g25700.t1">
    <property type="protein sequence ID" value="ES5_v2.g25700.t1"/>
    <property type="gene ID" value="ES5_v2.g25700"/>
</dbReference>
<reference evidence="2" key="1">
    <citation type="submission" date="2022-11" db="UniProtKB">
        <authorList>
            <consortium name="WormBaseParasite"/>
        </authorList>
    </citation>
    <scope>IDENTIFICATION</scope>
</reference>
<organism evidence="1 2">
    <name type="scientific">Panagrolaimus sp. ES5</name>
    <dbReference type="NCBI Taxonomy" id="591445"/>
    <lineage>
        <taxon>Eukaryota</taxon>
        <taxon>Metazoa</taxon>
        <taxon>Ecdysozoa</taxon>
        <taxon>Nematoda</taxon>
        <taxon>Chromadorea</taxon>
        <taxon>Rhabditida</taxon>
        <taxon>Tylenchina</taxon>
        <taxon>Panagrolaimomorpha</taxon>
        <taxon>Panagrolaimoidea</taxon>
        <taxon>Panagrolaimidae</taxon>
        <taxon>Panagrolaimus</taxon>
    </lineage>
</organism>
<evidence type="ECO:0000313" key="1">
    <source>
        <dbReference type="Proteomes" id="UP000887579"/>
    </source>
</evidence>